<dbReference type="PROSITE" id="PS50850">
    <property type="entry name" value="MFS"/>
    <property type="match status" value="1"/>
</dbReference>
<feature type="domain" description="Major facilitator superfamily (MFS) profile" evidence="6">
    <location>
        <begin position="68"/>
        <end position="521"/>
    </location>
</feature>
<feature type="transmembrane region" description="Helical" evidence="5">
    <location>
        <begin position="68"/>
        <end position="87"/>
    </location>
</feature>
<evidence type="ECO:0000256" key="2">
    <source>
        <dbReference type="ARBA" id="ARBA00022692"/>
    </source>
</evidence>
<dbReference type="InterPro" id="IPR036259">
    <property type="entry name" value="MFS_trans_sf"/>
</dbReference>
<evidence type="ECO:0000313" key="8">
    <source>
        <dbReference type="Proteomes" id="UP000799778"/>
    </source>
</evidence>
<evidence type="ECO:0000259" key="6">
    <source>
        <dbReference type="PROSITE" id="PS50850"/>
    </source>
</evidence>
<name>A0A6A5XF65_9PLEO</name>
<keyword evidence="2 5" id="KW-0812">Transmembrane</keyword>
<gene>
    <name evidence="7" type="ORF">BU24DRAFT_435932</name>
</gene>
<organism evidence="7 8">
    <name type="scientific">Aaosphaeria arxii CBS 175.79</name>
    <dbReference type="NCBI Taxonomy" id="1450172"/>
    <lineage>
        <taxon>Eukaryota</taxon>
        <taxon>Fungi</taxon>
        <taxon>Dikarya</taxon>
        <taxon>Ascomycota</taxon>
        <taxon>Pezizomycotina</taxon>
        <taxon>Dothideomycetes</taxon>
        <taxon>Pleosporomycetidae</taxon>
        <taxon>Pleosporales</taxon>
        <taxon>Pleosporales incertae sedis</taxon>
        <taxon>Aaosphaeria</taxon>
    </lineage>
</organism>
<feature type="transmembrane region" description="Helical" evidence="5">
    <location>
        <begin position="387"/>
        <end position="408"/>
    </location>
</feature>
<keyword evidence="4 5" id="KW-0472">Membrane</keyword>
<keyword evidence="8" id="KW-1185">Reference proteome</keyword>
<dbReference type="AlphaFoldDB" id="A0A6A5XF65"/>
<dbReference type="PANTHER" id="PTHR23502">
    <property type="entry name" value="MAJOR FACILITATOR SUPERFAMILY"/>
    <property type="match status" value="1"/>
</dbReference>
<feature type="transmembrane region" description="Helical" evidence="5">
    <location>
        <begin position="134"/>
        <end position="152"/>
    </location>
</feature>
<dbReference type="EMBL" id="ML978074">
    <property type="protein sequence ID" value="KAF2011509.1"/>
    <property type="molecule type" value="Genomic_DNA"/>
</dbReference>
<sequence>MGWGILQDAHMATPPGTATIGGNDAADLDITKADNELLKRDGNIILQPQPSDSPNDPLNWSRAWKESIMVILAFSSGVTTALGPMVTPGLHVVAAKYHVSLDMASSLLIGFLAFWIGFTTFFTASGANIWGKRPFFVISTVILLATNVWGFFSVSFPSLAVMRVLQGMASAPLETLVTSTVSDLFFVHQRGTRLSIWGCMLASGVLLGQTISGAIIENISFEATFGISALIFIPILLFLYFVVVETTYNGPRGTSVEIEEKGSFWSVNTDEKEAYRSQLRLFRGRLSGDSFWKGAWKPVPLIAYPAVLFSTVVYGSYFTWLLTISVLSVTAFSAPPYNLGPAQIGLTNLPLLVVNLIGSPLSGWMADAVAKFMARRNNGIFEPEFRLTLMMIATPLATAGFLGFGMSVQNQAPLVWPIVFMSIHSLSVPFASQASLTYVIDCHPKDANQAFVTINFTKAVFTFLATTYANGWYASVGPRGVFDAITLINLGVCFLTIPAYIFGKRFRAIVARSKFGQSVSR</sequence>
<dbReference type="GO" id="GO:0005886">
    <property type="term" value="C:plasma membrane"/>
    <property type="evidence" value="ECO:0007669"/>
    <property type="project" value="TreeGrafter"/>
</dbReference>
<feature type="transmembrane region" description="Helical" evidence="5">
    <location>
        <begin position="414"/>
        <end position="438"/>
    </location>
</feature>
<feature type="transmembrane region" description="Helical" evidence="5">
    <location>
        <begin position="164"/>
        <end position="187"/>
    </location>
</feature>
<dbReference type="OrthoDB" id="2585655at2759"/>
<dbReference type="GeneID" id="54287523"/>
<dbReference type="Proteomes" id="UP000799778">
    <property type="component" value="Unassembled WGS sequence"/>
</dbReference>
<evidence type="ECO:0000256" key="5">
    <source>
        <dbReference type="SAM" id="Phobius"/>
    </source>
</evidence>
<protein>
    <submittedName>
        <fullName evidence="7">MFS general substrate transporter</fullName>
    </submittedName>
</protein>
<evidence type="ECO:0000256" key="3">
    <source>
        <dbReference type="ARBA" id="ARBA00022989"/>
    </source>
</evidence>
<feature type="transmembrane region" description="Helical" evidence="5">
    <location>
        <begin position="194"/>
        <end position="216"/>
    </location>
</feature>
<feature type="transmembrane region" description="Helical" evidence="5">
    <location>
        <begin position="107"/>
        <end position="127"/>
    </location>
</feature>
<reference evidence="7" key="1">
    <citation type="journal article" date="2020" name="Stud. Mycol.">
        <title>101 Dothideomycetes genomes: a test case for predicting lifestyles and emergence of pathogens.</title>
        <authorList>
            <person name="Haridas S."/>
            <person name="Albert R."/>
            <person name="Binder M."/>
            <person name="Bloem J."/>
            <person name="Labutti K."/>
            <person name="Salamov A."/>
            <person name="Andreopoulos B."/>
            <person name="Baker S."/>
            <person name="Barry K."/>
            <person name="Bills G."/>
            <person name="Bluhm B."/>
            <person name="Cannon C."/>
            <person name="Castanera R."/>
            <person name="Culley D."/>
            <person name="Daum C."/>
            <person name="Ezra D."/>
            <person name="Gonzalez J."/>
            <person name="Henrissat B."/>
            <person name="Kuo A."/>
            <person name="Liang C."/>
            <person name="Lipzen A."/>
            <person name="Lutzoni F."/>
            <person name="Magnuson J."/>
            <person name="Mondo S."/>
            <person name="Nolan M."/>
            <person name="Ohm R."/>
            <person name="Pangilinan J."/>
            <person name="Park H.-J."/>
            <person name="Ramirez L."/>
            <person name="Alfaro M."/>
            <person name="Sun H."/>
            <person name="Tritt A."/>
            <person name="Yoshinaga Y."/>
            <person name="Zwiers L.-H."/>
            <person name="Turgeon B."/>
            <person name="Goodwin S."/>
            <person name="Spatafora J."/>
            <person name="Crous P."/>
            <person name="Grigoriev I."/>
        </authorList>
    </citation>
    <scope>NUCLEOTIDE SEQUENCE</scope>
    <source>
        <strain evidence="7">CBS 175.79</strain>
    </source>
</reference>
<feature type="transmembrane region" description="Helical" evidence="5">
    <location>
        <begin position="450"/>
        <end position="469"/>
    </location>
</feature>
<feature type="transmembrane region" description="Helical" evidence="5">
    <location>
        <begin position="301"/>
        <end position="322"/>
    </location>
</feature>
<dbReference type="SUPFAM" id="SSF103473">
    <property type="entry name" value="MFS general substrate transporter"/>
    <property type="match status" value="1"/>
</dbReference>
<evidence type="ECO:0000256" key="4">
    <source>
        <dbReference type="ARBA" id="ARBA00023136"/>
    </source>
</evidence>
<comment type="subcellular location">
    <subcellularLocation>
        <location evidence="1">Membrane</location>
        <topology evidence="1">Multi-pass membrane protein</topology>
    </subcellularLocation>
</comment>
<dbReference type="InterPro" id="IPR020846">
    <property type="entry name" value="MFS_dom"/>
</dbReference>
<feature type="transmembrane region" description="Helical" evidence="5">
    <location>
        <begin position="481"/>
        <end position="502"/>
    </location>
</feature>
<evidence type="ECO:0000256" key="1">
    <source>
        <dbReference type="ARBA" id="ARBA00004141"/>
    </source>
</evidence>
<feature type="transmembrane region" description="Helical" evidence="5">
    <location>
        <begin position="342"/>
        <end position="366"/>
    </location>
</feature>
<dbReference type="InterPro" id="IPR011701">
    <property type="entry name" value="MFS"/>
</dbReference>
<dbReference type="PANTHER" id="PTHR23502:SF20">
    <property type="entry name" value="TRANSPORTER, PUTATIVE (AFU_ORTHOLOGUE AFUA_6G13880)-RELATED"/>
    <property type="match status" value="1"/>
</dbReference>
<proteinExistence type="predicted"/>
<dbReference type="GO" id="GO:0022857">
    <property type="term" value="F:transmembrane transporter activity"/>
    <property type="evidence" value="ECO:0007669"/>
    <property type="project" value="InterPro"/>
</dbReference>
<feature type="transmembrane region" description="Helical" evidence="5">
    <location>
        <begin position="222"/>
        <end position="243"/>
    </location>
</feature>
<keyword evidence="3 5" id="KW-1133">Transmembrane helix</keyword>
<evidence type="ECO:0000313" key="7">
    <source>
        <dbReference type="EMBL" id="KAF2011509.1"/>
    </source>
</evidence>
<dbReference type="RefSeq" id="XP_033379848.1">
    <property type="nucleotide sequence ID" value="XM_033530126.1"/>
</dbReference>
<dbReference type="Pfam" id="PF07690">
    <property type="entry name" value="MFS_1"/>
    <property type="match status" value="1"/>
</dbReference>
<dbReference type="Gene3D" id="1.20.1250.20">
    <property type="entry name" value="MFS general substrate transporter like domains"/>
    <property type="match status" value="1"/>
</dbReference>
<accession>A0A6A5XF65</accession>